<dbReference type="HOGENOM" id="CLU_2117214_0_0_4"/>
<organism evidence="1 2">
    <name type="scientific">Cupriavidus necator (strain ATCC 43291 / DSM 13513 / CCUG 52238 / LMG 8453 / N-1)</name>
    <name type="common">Ralstonia eutropha</name>
    <dbReference type="NCBI Taxonomy" id="1042878"/>
    <lineage>
        <taxon>Bacteria</taxon>
        <taxon>Pseudomonadati</taxon>
        <taxon>Pseudomonadota</taxon>
        <taxon>Betaproteobacteria</taxon>
        <taxon>Burkholderiales</taxon>
        <taxon>Burkholderiaceae</taxon>
        <taxon>Cupriavidus</taxon>
    </lineage>
</organism>
<evidence type="ECO:0000313" key="2">
    <source>
        <dbReference type="Proteomes" id="UP000006798"/>
    </source>
</evidence>
<dbReference type="RefSeq" id="WP_013953659.1">
    <property type="nucleotide sequence ID" value="NC_015723.1"/>
</dbReference>
<dbReference type="AlphaFoldDB" id="F8GS43"/>
<evidence type="ECO:0000313" key="1">
    <source>
        <dbReference type="EMBL" id="AEI80982.1"/>
    </source>
</evidence>
<dbReference type="GeneID" id="34307285"/>
<dbReference type="KEGG" id="cnc:CNE_2c20290"/>
<sequence length="138" mass="15066">MPQGAIDRDDVYEFLGAWARHPTQLISAPGKTNGLYWPAASEQDASPIGPDALAMGPDTPAADAFYGYHYRILPPAKASDAKYGLIAWPARYGDTGVHTFMLGSDRVFYERDLGSSTASRARTIRSFSPAGWQRVADR</sequence>
<dbReference type="Proteomes" id="UP000006798">
    <property type="component" value="Chromosome 2"/>
</dbReference>
<gene>
    <name evidence="1" type="ordered locus">CNE_2c20290</name>
</gene>
<accession>F8GS43</accession>
<dbReference type="EMBL" id="CP002878">
    <property type="protein sequence ID" value="AEI80982.1"/>
    <property type="molecule type" value="Genomic_DNA"/>
</dbReference>
<name>F8GS43_CUPNN</name>
<dbReference type="InterPro" id="IPR021556">
    <property type="entry name" value="DUF2950"/>
</dbReference>
<proteinExistence type="predicted"/>
<reference evidence="1 2" key="1">
    <citation type="journal article" date="2011" name="J. Bacteriol.">
        <title>Complete genome sequence of the type strain Cupriavidus necator N-1.</title>
        <authorList>
            <person name="Poehlein A."/>
            <person name="Kusian B."/>
            <person name="Friedrich B."/>
            <person name="Daniel R."/>
            <person name="Bowien B."/>
        </authorList>
    </citation>
    <scope>NUCLEOTIDE SEQUENCE [LARGE SCALE GENOMIC DNA]</scope>
    <source>
        <strain evidence="2">ATCC 43291 / DSM 13513 / CCUG 52238 / LMG 8453 / N-1</strain>
    </source>
</reference>
<dbReference type="Pfam" id="PF11453">
    <property type="entry name" value="DUF2950"/>
    <property type="match status" value="1"/>
</dbReference>
<protein>
    <submittedName>
        <fullName evidence="1">Uncharacterized protein</fullName>
    </submittedName>
</protein>